<dbReference type="PANTHER" id="PTHR47544">
    <property type="entry name" value="RHO GUANINE NUCLEOTIDE EXCHANGE FACTOR 4"/>
    <property type="match status" value="1"/>
</dbReference>
<evidence type="ECO:0008006" key="10">
    <source>
        <dbReference type="Google" id="ProtNLM"/>
    </source>
</evidence>
<dbReference type="PROSITE" id="PS50010">
    <property type="entry name" value="DH_2"/>
    <property type="match status" value="1"/>
</dbReference>
<reference evidence="8" key="1">
    <citation type="submission" date="2025-08" db="UniProtKB">
        <authorList>
            <consortium name="Ensembl"/>
        </authorList>
    </citation>
    <scope>IDENTIFICATION</scope>
</reference>
<dbReference type="GO" id="GO:0005737">
    <property type="term" value="C:cytoplasm"/>
    <property type="evidence" value="ECO:0007669"/>
    <property type="project" value="UniProtKB-SubCell"/>
</dbReference>
<feature type="domain" description="SH3" evidence="6">
    <location>
        <begin position="1"/>
        <end position="46"/>
    </location>
</feature>
<dbReference type="InterPro" id="IPR000219">
    <property type="entry name" value="DH_dom"/>
</dbReference>
<dbReference type="AlphaFoldDB" id="A0A672MLS3"/>
<dbReference type="InterPro" id="IPR001452">
    <property type="entry name" value="SH3_domain"/>
</dbReference>
<dbReference type="SUPFAM" id="SSF48065">
    <property type="entry name" value="DBL homology domain (DH-domain)"/>
    <property type="match status" value="1"/>
</dbReference>
<dbReference type="SMART" id="SM00325">
    <property type="entry name" value="RhoGEF"/>
    <property type="match status" value="1"/>
</dbReference>
<dbReference type="SMART" id="SM00326">
    <property type="entry name" value="SH3"/>
    <property type="match status" value="1"/>
</dbReference>
<feature type="domain" description="DH" evidence="7">
    <location>
        <begin position="83"/>
        <end position="176"/>
    </location>
</feature>
<name>A0A672MLS3_SINGR</name>
<evidence type="ECO:0000256" key="3">
    <source>
        <dbReference type="ARBA" id="ARBA00022490"/>
    </source>
</evidence>
<dbReference type="OMA" id="HLNDICE"/>
<keyword evidence="2 5" id="KW-0728">SH3 domain</keyword>
<dbReference type="Gene3D" id="2.30.30.40">
    <property type="entry name" value="SH3 Domains"/>
    <property type="match status" value="1"/>
</dbReference>
<evidence type="ECO:0000256" key="4">
    <source>
        <dbReference type="ARBA" id="ARBA00022658"/>
    </source>
</evidence>
<dbReference type="SUPFAM" id="SSF50044">
    <property type="entry name" value="SH3-domain"/>
    <property type="match status" value="1"/>
</dbReference>
<dbReference type="Ensembl" id="ENSSGRT00000042500.1">
    <property type="protein sequence ID" value="ENSSGRP00000039640.1"/>
    <property type="gene ID" value="ENSSGRG00000021655.1"/>
</dbReference>
<evidence type="ECO:0000256" key="1">
    <source>
        <dbReference type="ARBA" id="ARBA00004496"/>
    </source>
</evidence>
<dbReference type="Pfam" id="PF00621">
    <property type="entry name" value="RhoGEF"/>
    <property type="match status" value="1"/>
</dbReference>
<dbReference type="Proteomes" id="UP000472262">
    <property type="component" value="Unassembled WGS sequence"/>
</dbReference>
<evidence type="ECO:0000313" key="8">
    <source>
        <dbReference type="Ensembl" id="ENSSGRP00000039640.1"/>
    </source>
</evidence>
<keyword evidence="9" id="KW-1185">Reference proteome</keyword>
<dbReference type="PRINTS" id="PR00452">
    <property type="entry name" value="SH3DOMAIN"/>
</dbReference>
<dbReference type="GO" id="GO:0005085">
    <property type="term" value="F:guanyl-nucleotide exchange factor activity"/>
    <property type="evidence" value="ECO:0007669"/>
    <property type="project" value="UniProtKB-KW"/>
</dbReference>
<dbReference type="InParanoid" id="A0A672MLS3"/>
<proteinExistence type="predicted"/>
<dbReference type="PROSITE" id="PS50002">
    <property type="entry name" value="SH3"/>
    <property type="match status" value="1"/>
</dbReference>
<evidence type="ECO:0000259" key="6">
    <source>
        <dbReference type="PROSITE" id="PS50002"/>
    </source>
</evidence>
<dbReference type="PANTHER" id="PTHR47544:SF3">
    <property type="entry name" value="RHO GUANINE NUCLEOTIDE EXCHANGE FACTOR 4 ISOFORM X1"/>
    <property type="match status" value="1"/>
</dbReference>
<dbReference type="Pfam" id="PF00018">
    <property type="entry name" value="SH3_1"/>
    <property type="match status" value="1"/>
</dbReference>
<dbReference type="InterPro" id="IPR035899">
    <property type="entry name" value="DBL_dom_sf"/>
</dbReference>
<protein>
    <recommendedName>
        <fullName evidence="10">Rho guanine nucleotide exchange factor 4</fullName>
    </recommendedName>
</protein>
<evidence type="ECO:0000256" key="2">
    <source>
        <dbReference type="ARBA" id="ARBA00022443"/>
    </source>
</evidence>
<dbReference type="InterPro" id="IPR036028">
    <property type="entry name" value="SH3-like_dom_sf"/>
</dbReference>
<accession>A0A672MLS3</accession>
<keyword evidence="3" id="KW-0963">Cytoplasm</keyword>
<organism evidence="8 9">
    <name type="scientific">Sinocyclocheilus grahami</name>
    <name type="common">Dianchi golden-line fish</name>
    <name type="synonym">Barbus grahami</name>
    <dbReference type="NCBI Taxonomy" id="75366"/>
    <lineage>
        <taxon>Eukaryota</taxon>
        <taxon>Metazoa</taxon>
        <taxon>Chordata</taxon>
        <taxon>Craniata</taxon>
        <taxon>Vertebrata</taxon>
        <taxon>Euteleostomi</taxon>
        <taxon>Actinopterygii</taxon>
        <taxon>Neopterygii</taxon>
        <taxon>Teleostei</taxon>
        <taxon>Ostariophysi</taxon>
        <taxon>Cypriniformes</taxon>
        <taxon>Cyprinidae</taxon>
        <taxon>Cyprininae</taxon>
        <taxon>Sinocyclocheilus</taxon>
    </lineage>
</organism>
<reference evidence="8" key="2">
    <citation type="submission" date="2025-09" db="UniProtKB">
        <authorList>
            <consortium name="Ensembl"/>
        </authorList>
    </citation>
    <scope>IDENTIFICATION</scope>
</reference>
<evidence type="ECO:0000313" key="9">
    <source>
        <dbReference type="Proteomes" id="UP000472262"/>
    </source>
</evidence>
<dbReference type="Gene3D" id="1.20.900.10">
    <property type="entry name" value="Dbl homology (DH) domain"/>
    <property type="match status" value="1"/>
</dbReference>
<comment type="subcellular location">
    <subcellularLocation>
        <location evidence="1">Cytoplasm</location>
    </subcellularLocation>
</comment>
<sequence>MDDQELGFKAGDVIEVVDATNKEWWWGRVLDSEGWFPASFVRLRVNQDEPMEEYLAHLDGASEGGGASMGGPLGPSLPCKEQMRANVINEIMSTERDYIKHLKDICEGYIKQCRKRTDMFTEEQLRTIFGNIDELYRFQKKFLKALEKKFNKDHPHLSEIGSCFLEHMQLGLDFLFCSILFIFPFSKQTSRSTLSIATTTPMPAPETSRMACCHCTSPIIFSMTEDESLL</sequence>
<keyword evidence="4" id="KW-0344">Guanine-nucleotide releasing factor</keyword>
<evidence type="ECO:0000256" key="5">
    <source>
        <dbReference type="PROSITE-ProRule" id="PRU00192"/>
    </source>
</evidence>
<evidence type="ECO:0000259" key="7">
    <source>
        <dbReference type="PROSITE" id="PS50010"/>
    </source>
</evidence>